<dbReference type="GO" id="GO:0016020">
    <property type="term" value="C:membrane"/>
    <property type="evidence" value="ECO:0007669"/>
    <property type="project" value="UniProtKB-SubCell"/>
</dbReference>
<dbReference type="InterPro" id="IPR035952">
    <property type="entry name" value="Rhomboid-like_sf"/>
</dbReference>
<accession>A0A316V2C6</accession>
<keyword evidence="4 5" id="KW-0472">Membrane</keyword>
<evidence type="ECO:0000313" key="6">
    <source>
        <dbReference type="EMBL" id="PWN31709.1"/>
    </source>
</evidence>
<dbReference type="OrthoDB" id="10260614at2759"/>
<sequence length="482" mass="54710">MLRYGTQRALRNHSSIRHLSQLPRTSKYLSTSTRNLPSTQDRLRPFQKFPLQRATLQHGQQSRRSYSTDSKRENKDLPWILIDEAEVQKEWKLPESEYEVPRVIRPILFFVGVGSFSFIFFAYITVKDTEDAMKYEIAKKDKLALAFFFILFGFEKFPLWFFLDADDPRYRAKAGMIVRSLLYFHRPEEGWEENQSPTIYSRASDSFTYFSLIAREGLISLPVQILSFTLFIGILACRGGRSKNSAINFIRKHLTFYPAANRPHTLTTSLLSHTRWDSIFIYWFVLLALGCPEPGNGKFYTDMFTKSQHTVESTSLFQFFAFCIATGTFGNLCSQLSARLLFVRARSLFGIQHAKSVAGALPHLGAAPIAYGMLGMAIPGFLFSTNDTSLPLPQASLNPIVLGLGVVSAELLPFLLYAKRAPPLPGISGRVGGALFGFMYYYWGESLWHRCKEVFRESNGPVEAIYVLSMTFPRKGNTLEGA</sequence>
<dbReference type="GeneID" id="37019750"/>
<feature type="transmembrane region" description="Helical" evidence="5">
    <location>
        <begin position="103"/>
        <end position="123"/>
    </location>
</feature>
<evidence type="ECO:0000313" key="7">
    <source>
        <dbReference type="Proteomes" id="UP000245771"/>
    </source>
</evidence>
<evidence type="ECO:0000256" key="1">
    <source>
        <dbReference type="ARBA" id="ARBA00004141"/>
    </source>
</evidence>
<keyword evidence="3 5" id="KW-1133">Transmembrane helix</keyword>
<organism evidence="6 7">
    <name type="scientific">Meira miltonrushii</name>
    <dbReference type="NCBI Taxonomy" id="1280837"/>
    <lineage>
        <taxon>Eukaryota</taxon>
        <taxon>Fungi</taxon>
        <taxon>Dikarya</taxon>
        <taxon>Basidiomycota</taxon>
        <taxon>Ustilaginomycotina</taxon>
        <taxon>Exobasidiomycetes</taxon>
        <taxon>Exobasidiales</taxon>
        <taxon>Brachybasidiaceae</taxon>
        <taxon>Meira</taxon>
    </lineage>
</organism>
<dbReference type="InParanoid" id="A0A316V2C6"/>
<protein>
    <recommendedName>
        <fullName evidence="8">Peptidase S54 rhomboid domain-containing protein</fullName>
    </recommendedName>
</protein>
<evidence type="ECO:0000256" key="3">
    <source>
        <dbReference type="ARBA" id="ARBA00022989"/>
    </source>
</evidence>
<keyword evidence="7" id="KW-1185">Reference proteome</keyword>
<feature type="transmembrane region" description="Helical" evidence="5">
    <location>
        <begin position="279"/>
        <end position="296"/>
    </location>
</feature>
<dbReference type="EMBL" id="KZ819607">
    <property type="protein sequence ID" value="PWN31709.1"/>
    <property type="molecule type" value="Genomic_DNA"/>
</dbReference>
<comment type="subcellular location">
    <subcellularLocation>
        <location evidence="1">Membrane</location>
        <topology evidence="1">Multi-pass membrane protein</topology>
    </subcellularLocation>
</comment>
<feature type="transmembrane region" description="Helical" evidence="5">
    <location>
        <begin position="316"/>
        <end position="342"/>
    </location>
</feature>
<dbReference type="AlphaFoldDB" id="A0A316V2C6"/>
<dbReference type="Gene3D" id="1.20.1540.10">
    <property type="entry name" value="Rhomboid-like"/>
    <property type="match status" value="1"/>
</dbReference>
<proteinExistence type="predicted"/>
<keyword evidence="2 5" id="KW-0812">Transmembrane</keyword>
<evidence type="ECO:0000256" key="5">
    <source>
        <dbReference type="SAM" id="Phobius"/>
    </source>
</evidence>
<feature type="transmembrane region" description="Helical" evidence="5">
    <location>
        <begin position="363"/>
        <end position="383"/>
    </location>
</feature>
<feature type="transmembrane region" description="Helical" evidence="5">
    <location>
        <begin position="143"/>
        <end position="163"/>
    </location>
</feature>
<evidence type="ECO:0000256" key="2">
    <source>
        <dbReference type="ARBA" id="ARBA00022692"/>
    </source>
</evidence>
<dbReference type="Proteomes" id="UP000245771">
    <property type="component" value="Unassembled WGS sequence"/>
</dbReference>
<name>A0A316V2C6_9BASI</name>
<dbReference type="RefSeq" id="XP_025352011.1">
    <property type="nucleotide sequence ID" value="XM_025497969.1"/>
</dbReference>
<feature type="transmembrane region" description="Helical" evidence="5">
    <location>
        <begin position="395"/>
        <end position="417"/>
    </location>
</feature>
<reference evidence="6 7" key="1">
    <citation type="journal article" date="2018" name="Mol. Biol. Evol.">
        <title>Broad Genomic Sampling Reveals a Smut Pathogenic Ancestry of the Fungal Clade Ustilaginomycotina.</title>
        <authorList>
            <person name="Kijpornyongpan T."/>
            <person name="Mondo S.J."/>
            <person name="Barry K."/>
            <person name="Sandor L."/>
            <person name="Lee J."/>
            <person name="Lipzen A."/>
            <person name="Pangilinan J."/>
            <person name="LaButti K."/>
            <person name="Hainaut M."/>
            <person name="Henrissat B."/>
            <person name="Grigoriev I.V."/>
            <person name="Spatafora J.W."/>
            <person name="Aime M.C."/>
        </authorList>
    </citation>
    <scope>NUCLEOTIDE SEQUENCE [LARGE SCALE GENOMIC DNA]</scope>
    <source>
        <strain evidence="6 7">MCA 3882</strain>
    </source>
</reference>
<gene>
    <name evidence="6" type="ORF">FA14DRAFT_158522</name>
</gene>
<evidence type="ECO:0000256" key="4">
    <source>
        <dbReference type="ARBA" id="ARBA00023136"/>
    </source>
</evidence>
<evidence type="ECO:0008006" key="8">
    <source>
        <dbReference type="Google" id="ProtNLM"/>
    </source>
</evidence>